<dbReference type="SUPFAM" id="SSF116734">
    <property type="entry name" value="DNA methylase specificity domain"/>
    <property type="match status" value="1"/>
</dbReference>
<dbReference type="GO" id="GO:0003677">
    <property type="term" value="F:DNA binding"/>
    <property type="evidence" value="ECO:0007669"/>
    <property type="project" value="UniProtKB-KW"/>
</dbReference>
<keyword evidence="3" id="KW-0238">DNA-binding</keyword>
<dbReference type="InterPro" id="IPR000055">
    <property type="entry name" value="Restrct_endonuc_typeI_TRD"/>
</dbReference>
<accession>A0A1B8NYU1</accession>
<dbReference type="InterPro" id="IPR052021">
    <property type="entry name" value="Type-I_RS_S_subunit"/>
</dbReference>
<evidence type="ECO:0000256" key="2">
    <source>
        <dbReference type="ARBA" id="ARBA00022747"/>
    </source>
</evidence>
<dbReference type="Proteomes" id="UP000092504">
    <property type="component" value="Unassembled WGS sequence"/>
</dbReference>
<dbReference type="PANTHER" id="PTHR30408">
    <property type="entry name" value="TYPE-1 RESTRICTION ENZYME ECOKI SPECIFICITY PROTEIN"/>
    <property type="match status" value="1"/>
</dbReference>
<name>A0A1B8NYU1_HALEL</name>
<gene>
    <name evidence="5" type="ORF">A8U91_04237</name>
</gene>
<dbReference type="GO" id="GO:0009307">
    <property type="term" value="P:DNA restriction-modification system"/>
    <property type="evidence" value="ECO:0007669"/>
    <property type="project" value="UniProtKB-KW"/>
</dbReference>
<dbReference type="InterPro" id="IPR044946">
    <property type="entry name" value="Restrct_endonuc_typeI_TRD_sf"/>
</dbReference>
<reference evidence="5 6" key="1">
    <citation type="submission" date="2016-06" db="EMBL/GenBank/DDBJ databases">
        <title>Genome sequence of halotolerant plant growth promoting strain of Halomonas elongata HEK1 isolated from salterns of Rann of Kutch, Gujarat, India.</title>
        <authorList>
            <person name="Gaba S."/>
            <person name="Singh R.N."/>
            <person name="Abrol S."/>
            <person name="Kaushik R."/>
            <person name="Saxena A.K."/>
        </authorList>
    </citation>
    <scope>NUCLEOTIDE SEQUENCE [LARGE SCALE GENOMIC DNA]</scope>
    <source>
        <strain evidence="5 6">HEK1</strain>
    </source>
</reference>
<protein>
    <submittedName>
        <fullName evidence="5">Type I restriction modification DNA specificity domain protein</fullName>
    </submittedName>
</protein>
<comment type="similarity">
    <text evidence="1">Belongs to the type-I restriction system S methylase family.</text>
</comment>
<feature type="domain" description="Type I restriction modification DNA specificity" evidence="4">
    <location>
        <begin position="10"/>
        <end position="114"/>
    </location>
</feature>
<dbReference type="EMBL" id="MAJD01000002">
    <property type="protein sequence ID" value="OBX35166.1"/>
    <property type="molecule type" value="Genomic_DNA"/>
</dbReference>
<sequence length="149" mass="16634">MIRPFELKELSKKQAARSPEYLLKEGEVLVSTDGTVGRVDLVSQRREGWFASNNLARIDSSNVDNGFLYVFLSTEYGKHQICKEIYGGVIDHINEKQLGSVLIPMLPETVQKSIGNKARKAALLRDEAAEIESIAVQKIEKVILESSKT</sequence>
<proteinExistence type="inferred from homology"/>
<evidence type="ECO:0000256" key="3">
    <source>
        <dbReference type="ARBA" id="ARBA00023125"/>
    </source>
</evidence>
<dbReference type="PANTHER" id="PTHR30408:SF12">
    <property type="entry name" value="TYPE I RESTRICTION ENZYME MJAVIII SPECIFICITY SUBUNIT"/>
    <property type="match status" value="1"/>
</dbReference>
<evidence type="ECO:0000256" key="1">
    <source>
        <dbReference type="ARBA" id="ARBA00010923"/>
    </source>
</evidence>
<evidence type="ECO:0000259" key="4">
    <source>
        <dbReference type="Pfam" id="PF01420"/>
    </source>
</evidence>
<dbReference type="Pfam" id="PF01420">
    <property type="entry name" value="Methylase_S"/>
    <property type="match status" value="1"/>
</dbReference>
<evidence type="ECO:0000313" key="6">
    <source>
        <dbReference type="Proteomes" id="UP000092504"/>
    </source>
</evidence>
<evidence type="ECO:0000313" key="5">
    <source>
        <dbReference type="EMBL" id="OBX35166.1"/>
    </source>
</evidence>
<comment type="caution">
    <text evidence="5">The sequence shown here is derived from an EMBL/GenBank/DDBJ whole genome shotgun (WGS) entry which is preliminary data.</text>
</comment>
<dbReference type="AlphaFoldDB" id="A0A1B8NYU1"/>
<keyword evidence="2" id="KW-0680">Restriction system</keyword>
<dbReference type="Gene3D" id="3.90.220.20">
    <property type="entry name" value="DNA methylase specificity domains"/>
    <property type="match status" value="1"/>
</dbReference>
<organism evidence="5 6">
    <name type="scientific">Halomonas elongata</name>
    <dbReference type="NCBI Taxonomy" id="2746"/>
    <lineage>
        <taxon>Bacteria</taxon>
        <taxon>Pseudomonadati</taxon>
        <taxon>Pseudomonadota</taxon>
        <taxon>Gammaproteobacteria</taxon>
        <taxon>Oceanospirillales</taxon>
        <taxon>Halomonadaceae</taxon>
        <taxon>Halomonas</taxon>
    </lineage>
</organism>